<proteinExistence type="inferred from homology"/>
<name>A0A7Z7FLA1_9BURK</name>
<gene>
    <name evidence="6" type="ORF">SAMN04487926_11832</name>
</gene>
<keyword evidence="7" id="KW-1185">Reference proteome</keyword>
<comment type="caution">
    <text evidence="6">The sequence shown here is derived from an EMBL/GenBank/DDBJ whole genome shotgun (WGS) entry which is preliminary data.</text>
</comment>
<evidence type="ECO:0000256" key="4">
    <source>
        <dbReference type="ARBA" id="ARBA00023136"/>
    </source>
</evidence>
<reference evidence="6" key="1">
    <citation type="submission" date="2016-10" db="EMBL/GenBank/DDBJ databases">
        <authorList>
            <person name="Varghese N."/>
            <person name="Submissions S."/>
        </authorList>
    </citation>
    <scope>NUCLEOTIDE SEQUENCE [LARGE SCALE GENOMIC DNA]</scope>
    <source>
        <strain evidence="6">YR281</strain>
    </source>
</reference>
<comment type="similarity">
    <text evidence="2">Belongs to the MipA/OmpV family.</text>
</comment>
<dbReference type="InterPro" id="IPR010583">
    <property type="entry name" value="MipA"/>
</dbReference>
<dbReference type="PANTHER" id="PTHR38776">
    <property type="entry name" value="MLTA-INTERACTING PROTEIN-RELATED"/>
    <property type="match status" value="1"/>
</dbReference>
<keyword evidence="3" id="KW-0732">Signal</keyword>
<dbReference type="AlphaFoldDB" id="A0A7Z7FLA1"/>
<dbReference type="Proteomes" id="UP000198900">
    <property type="component" value="Unassembled WGS sequence"/>
</dbReference>
<accession>A0A7Z7FLA1</accession>
<evidence type="ECO:0000256" key="2">
    <source>
        <dbReference type="ARBA" id="ARBA00005722"/>
    </source>
</evidence>
<evidence type="ECO:0000256" key="5">
    <source>
        <dbReference type="ARBA" id="ARBA00023237"/>
    </source>
</evidence>
<sequence length="223" mass="24581">MVEPRYAGSDQTHLQFEPVFSVQRGILFADTMRGAGLQYQTSWGFSISESIYYDWGRVDHSDTWRPGSNRLAGMGDVPGSATLHTLIAQQFCPWFTASIEADSDLRSGASRNHVRAGGEITVLTTGTDKITVDMDTWWGDQKYNQAYFGVTPTQAARTGFRAYSPGGGLYAYSAGVEWDHTVSRHWSTTLQLVGTRYIAKAHGSPIVTDNVTFNAVAALNYSF</sequence>
<evidence type="ECO:0000313" key="6">
    <source>
        <dbReference type="EMBL" id="SDI50087.1"/>
    </source>
</evidence>
<protein>
    <submittedName>
        <fullName evidence="6">Outer membrane protein</fullName>
    </submittedName>
</protein>
<keyword evidence="5" id="KW-0998">Cell outer membrane</keyword>
<comment type="subcellular location">
    <subcellularLocation>
        <location evidence="1">Cell outer membrane</location>
    </subcellularLocation>
</comment>
<evidence type="ECO:0000256" key="3">
    <source>
        <dbReference type="ARBA" id="ARBA00022729"/>
    </source>
</evidence>
<evidence type="ECO:0000313" key="7">
    <source>
        <dbReference type="Proteomes" id="UP000198900"/>
    </source>
</evidence>
<dbReference type="PANTHER" id="PTHR38776:SF1">
    <property type="entry name" value="MLTA-INTERACTING PROTEIN-RELATED"/>
    <property type="match status" value="1"/>
</dbReference>
<dbReference type="GO" id="GO:0009279">
    <property type="term" value="C:cell outer membrane"/>
    <property type="evidence" value="ECO:0007669"/>
    <property type="project" value="UniProtKB-SubCell"/>
</dbReference>
<evidence type="ECO:0000256" key="1">
    <source>
        <dbReference type="ARBA" id="ARBA00004442"/>
    </source>
</evidence>
<dbReference type="Pfam" id="PF06629">
    <property type="entry name" value="MipA"/>
    <property type="match status" value="1"/>
</dbReference>
<keyword evidence="4" id="KW-0472">Membrane</keyword>
<organism evidence="6 7">
    <name type="scientific">Paraburkholderia steynii</name>
    <dbReference type="NCBI Taxonomy" id="1245441"/>
    <lineage>
        <taxon>Bacteria</taxon>
        <taxon>Pseudomonadati</taxon>
        <taxon>Pseudomonadota</taxon>
        <taxon>Betaproteobacteria</taxon>
        <taxon>Burkholderiales</taxon>
        <taxon>Burkholderiaceae</taxon>
        <taxon>Paraburkholderia</taxon>
    </lineage>
</organism>
<dbReference type="EMBL" id="FNDI01000018">
    <property type="protein sequence ID" value="SDI50087.1"/>
    <property type="molecule type" value="Genomic_DNA"/>
</dbReference>